<dbReference type="AlphaFoldDB" id="A0A1W1DY42"/>
<dbReference type="NCBIfam" id="TIGR03696">
    <property type="entry name" value="Rhs_assc_core"/>
    <property type="match status" value="1"/>
</dbReference>
<name>A0A1W1DY42_9ZZZZ</name>
<protein>
    <submittedName>
        <fullName evidence="1">Rhs family protein</fullName>
    </submittedName>
</protein>
<dbReference type="Gene3D" id="2.180.10.10">
    <property type="entry name" value="RHS repeat-associated core"/>
    <property type="match status" value="1"/>
</dbReference>
<dbReference type="InterPro" id="IPR050708">
    <property type="entry name" value="T6SS_VgrG/RHS"/>
</dbReference>
<dbReference type="EMBL" id="FPHY01000085">
    <property type="protein sequence ID" value="SFV86501.1"/>
    <property type="molecule type" value="Genomic_DNA"/>
</dbReference>
<dbReference type="PANTHER" id="PTHR32305:SF15">
    <property type="entry name" value="PROTEIN RHSA-RELATED"/>
    <property type="match status" value="1"/>
</dbReference>
<evidence type="ECO:0000313" key="1">
    <source>
        <dbReference type="EMBL" id="SFV86501.1"/>
    </source>
</evidence>
<gene>
    <name evidence="1" type="ORF">MNB_SUP05-SYMBIONT-4-422</name>
</gene>
<dbReference type="InterPro" id="IPR022385">
    <property type="entry name" value="Rhs_assc_core"/>
</dbReference>
<accession>A0A1W1DY42</accession>
<sequence length="581" mass="62812">MNDTNYTYDANGNQLTGSGRTIQWTSFNKAKLITGNNASTKLSYDANHNRAIQTIRNDGVKIEDGEDRYWVKRGKWGGSFETQKRYIYVDNIETTYYSVNGYEMVEEFKNNKTYKKFRINLTANGKQIGIYVKSLEGTNQEKAIDRLRYFHKDALGNIDLITDIDGKVVARQHYQAFGKRDQNLSDDVVIDEVKRGFTSHEHIDELGLINMNARLYDPETARFLSADSFIQDPNLTLSHNRYIYVMNNPLKYTDPSGHFWNFIVGAIISYAASQSDNPFIRTLGMIAGGAMMGGAFGGETLFASTLHTKMAAGFVMGGINGGDAQGAILGAMSAGLTYGIGHGGTDALGAADGSRYFDSFVGTAIAHGTAQGIIAEASGGSFQSGFAAGFSGHLAGGLTEGLTAQALGSEAAAIISQTTIVATLGGLASKATGGSFEDGAYRAATVHLFNKLGDIFTAKLRLGLHAGIKVNTGKKFKGNIAADAASADLEWVYNVEDGWRHERVGHQGIILSGKVEGVIGGELSVDRTHPRGQPNWSDWNATVDGNYRNIPLDGVYGAQAGALISPGFEIDFNEIINWWNN</sequence>
<proteinExistence type="predicted"/>
<reference evidence="1" key="1">
    <citation type="submission" date="2016-10" db="EMBL/GenBank/DDBJ databases">
        <authorList>
            <person name="de Groot N.N."/>
        </authorList>
    </citation>
    <scope>NUCLEOTIDE SEQUENCE</scope>
</reference>
<dbReference type="PANTHER" id="PTHR32305">
    <property type="match status" value="1"/>
</dbReference>
<organism evidence="1">
    <name type="scientific">hydrothermal vent metagenome</name>
    <dbReference type="NCBI Taxonomy" id="652676"/>
    <lineage>
        <taxon>unclassified sequences</taxon>
        <taxon>metagenomes</taxon>
        <taxon>ecological metagenomes</taxon>
    </lineage>
</organism>